<evidence type="ECO:0008006" key="14">
    <source>
        <dbReference type="Google" id="ProtNLM"/>
    </source>
</evidence>
<protein>
    <recommendedName>
        <fullName evidence="14">CSC1/OSCA1-like 7TM region domain-containing protein</fullName>
    </recommendedName>
</protein>
<comment type="caution">
    <text evidence="12">The sequence shown here is derived from an EMBL/GenBank/DDBJ whole genome shotgun (WGS) entry which is preliminary data.</text>
</comment>
<evidence type="ECO:0000256" key="2">
    <source>
        <dbReference type="ARBA" id="ARBA00007779"/>
    </source>
</evidence>
<feature type="region of interest" description="Disordered" evidence="7">
    <location>
        <begin position="397"/>
        <end position="419"/>
    </location>
</feature>
<evidence type="ECO:0000256" key="5">
    <source>
        <dbReference type="ARBA" id="ARBA00022989"/>
    </source>
</evidence>
<gene>
    <name evidence="12" type="ORF">WJX75_001538</name>
</gene>
<feature type="compositionally biased region" description="Basic and acidic residues" evidence="7">
    <location>
        <begin position="402"/>
        <end position="411"/>
    </location>
</feature>
<dbReference type="Pfam" id="PF13967">
    <property type="entry name" value="RSN1_TM"/>
    <property type="match status" value="1"/>
</dbReference>
<evidence type="ECO:0000256" key="8">
    <source>
        <dbReference type="SAM" id="Phobius"/>
    </source>
</evidence>
<evidence type="ECO:0000313" key="12">
    <source>
        <dbReference type="EMBL" id="KAK9909392.1"/>
    </source>
</evidence>
<feature type="compositionally biased region" description="Basic and acidic residues" evidence="7">
    <location>
        <begin position="176"/>
        <end position="189"/>
    </location>
</feature>
<feature type="domain" description="CSC1/OSCA1-like 7TM region" evidence="9">
    <location>
        <begin position="756"/>
        <end position="1024"/>
    </location>
</feature>
<organism evidence="12 13">
    <name type="scientific">Coccomyxa subellipsoidea</name>
    <dbReference type="NCBI Taxonomy" id="248742"/>
    <lineage>
        <taxon>Eukaryota</taxon>
        <taxon>Viridiplantae</taxon>
        <taxon>Chlorophyta</taxon>
        <taxon>core chlorophytes</taxon>
        <taxon>Trebouxiophyceae</taxon>
        <taxon>Trebouxiophyceae incertae sedis</taxon>
        <taxon>Coccomyxaceae</taxon>
        <taxon>Coccomyxa</taxon>
    </lineage>
</organism>
<feature type="transmembrane region" description="Helical" evidence="8">
    <location>
        <begin position="51"/>
        <end position="74"/>
    </location>
</feature>
<dbReference type="Proteomes" id="UP001491310">
    <property type="component" value="Unassembled WGS sequence"/>
</dbReference>
<sequence>MLLPEVLDKPPVMSLAFPRVIWSWLRPVFAITDAELMRTAGLDALIFHRSFTFGILFFGPVTVLSCVLLLPVYATGPRVKRNPGVTFGKFTMSNLELNSSLYWVTLVYVIIVIAYGQWLLIRFYKEYIELHQGYLVRGEQMLNEWQLRRIPRRTGSMNARASRPRGLGDIDEDDDNAPKQEGAMRRMDEPAASSNGGADGSSNGHHSHDDDVLGAQKTPLKSIDWSPDVIKVHPISQHETLEKSDDADGASRDGARILRWWKPSAVLMTSLGRPVKVARPPVPFRKIVSTHLPDGEEVSVNAQQYVVLVSDVPEPPKPDDGAAPPSRMRAFRERLPWLRLPSMLTSCGGPFTAQLSAEVASTELVHADSFMPSPSQGDLGLPARDVDGIVKNVGAATNGKGVDGDRPDPEVGVKGATEQRGTHTGHFELAPVHKMFMHRLSSPGLGTPDMHRLSSPGLGTPDTASATTAASLNRRSSEASAAGSLAGAAGRPALAHAFGVEQGTPPAAGGPDGAKSGVGAASRWKGVASAFQTASTAAKIGTATAKAADVPDSKTGPHGAAGAAAAAADANVSADSAGGAESVEVELGGQGLVEAVFRGMFPDTFQEVVPVRNHKALDLLLFKWDNAYRQLEIAEAIYLAGGKAKRPTHRLGCCGCSGETVDSINHHCAVIRSLETQILEEKERLLNEPPVTNSYFVLFNSQTAAAAAAQCCIFPEGAADAFRVMSAPGPEEVNWQALWVSRSKRSGLRIAGWLLLTAVIIFPIGIFSGAVTTCTKAICERPQFASNIFCASTSKFKSLITSVLPPLLLTLWQNLFMPQLVYLGAQLLVRKPSLSGLDRLILSLFFIWGVLSVLIGGMIGGSILTYLSPEFISNPGSIYEFIGPSLSSASNLFINYIVFQGFLMIPYRLFSPTFFPLFTILRKLRILPWPKGERAYMEAMYPHFNIRVGCELGRGFMLICCITLANAAVAPLILPFALWWMVASWIMWRYAILYVFERSSESGGMMWHQIFDKLIWCFFIFGFFTGCVMITNKAIIQGAILIVLTPIWMRTFYNYASERFGREHAASPLLLAAGAPAATIDPAIYTAPALRPGCAGWYPEHGKAWEHWGMPAYAY</sequence>
<comment type="similarity">
    <text evidence="2">Belongs to the CSC1 (TC 1.A.17) family.</text>
</comment>
<feature type="transmembrane region" description="Helical" evidence="8">
    <location>
        <begin position="750"/>
        <end position="771"/>
    </location>
</feature>
<comment type="subcellular location">
    <subcellularLocation>
        <location evidence="1">Membrane</location>
        <topology evidence="1">Multi-pass membrane protein</topology>
    </subcellularLocation>
</comment>
<evidence type="ECO:0000256" key="7">
    <source>
        <dbReference type="SAM" id="MobiDB-lite"/>
    </source>
</evidence>
<reference evidence="12 13" key="1">
    <citation type="journal article" date="2024" name="Nat. Commun.">
        <title>Phylogenomics reveals the evolutionary origins of lichenization in chlorophyte algae.</title>
        <authorList>
            <person name="Puginier C."/>
            <person name="Libourel C."/>
            <person name="Otte J."/>
            <person name="Skaloud P."/>
            <person name="Haon M."/>
            <person name="Grisel S."/>
            <person name="Petersen M."/>
            <person name="Berrin J.G."/>
            <person name="Delaux P.M."/>
            <person name="Dal Grande F."/>
            <person name="Keller J."/>
        </authorList>
    </citation>
    <scope>NUCLEOTIDE SEQUENCE [LARGE SCALE GENOMIC DNA]</scope>
    <source>
        <strain evidence="12 13">SAG 216-7</strain>
    </source>
</reference>
<feature type="region of interest" description="Disordered" evidence="7">
    <location>
        <begin position="156"/>
        <end position="213"/>
    </location>
</feature>
<keyword evidence="3" id="KW-0813">Transport</keyword>
<feature type="transmembrane region" description="Helical" evidence="8">
    <location>
        <begin position="1016"/>
        <end position="1049"/>
    </location>
</feature>
<evidence type="ECO:0000256" key="1">
    <source>
        <dbReference type="ARBA" id="ARBA00004141"/>
    </source>
</evidence>
<dbReference type="InterPro" id="IPR027815">
    <property type="entry name" value="CSC1/OSCA1-like_cyt"/>
</dbReference>
<dbReference type="InterPro" id="IPR032880">
    <property type="entry name" value="CSC1/OSCA1-like_N"/>
</dbReference>
<keyword evidence="6 8" id="KW-0472">Membrane</keyword>
<keyword evidence="4 8" id="KW-0812">Transmembrane</keyword>
<keyword evidence="5 8" id="KW-1133">Transmembrane helix</keyword>
<evidence type="ECO:0000259" key="11">
    <source>
        <dbReference type="Pfam" id="PF14703"/>
    </source>
</evidence>
<dbReference type="InterPro" id="IPR003864">
    <property type="entry name" value="CSC1/OSCA1-like_7TM"/>
</dbReference>
<feature type="transmembrane region" description="Helical" evidence="8">
    <location>
        <begin position="841"/>
        <end position="867"/>
    </location>
</feature>
<dbReference type="PANTHER" id="PTHR13018">
    <property type="entry name" value="PROBABLE MEMBRANE PROTEIN DUF221-RELATED"/>
    <property type="match status" value="1"/>
</dbReference>
<dbReference type="PANTHER" id="PTHR13018:SF5">
    <property type="entry name" value="RE44586P"/>
    <property type="match status" value="1"/>
</dbReference>
<evidence type="ECO:0000256" key="6">
    <source>
        <dbReference type="ARBA" id="ARBA00023136"/>
    </source>
</evidence>
<dbReference type="EMBL" id="JALJOT010000006">
    <property type="protein sequence ID" value="KAK9909392.1"/>
    <property type="molecule type" value="Genomic_DNA"/>
</dbReference>
<feature type="region of interest" description="Disordered" evidence="7">
    <location>
        <begin position="439"/>
        <end position="484"/>
    </location>
</feature>
<feature type="domain" description="CSC1/OSCA1-like cytosolic" evidence="11">
    <location>
        <begin position="593"/>
        <end position="736"/>
    </location>
</feature>
<evidence type="ECO:0000256" key="3">
    <source>
        <dbReference type="ARBA" id="ARBA00022448"/>
    </source>
</evidence>
<feature type="compositionally biased region" description="Low complexity" evidence="7">
    <location>
        <begin position="500"/>
        <end position="509"/>
    </location>
</feature>
<evidence type="ECO:0000259" key="9">
    <source>
        <dbReference type="Pfam" id="PF02714"/>
    </source>
</evidence>
<feature type="region of interest" description="Disordered" evidence="7">
    <location>
        <begin position="500"/>
        <end position="519"/>
    </location>
</feature>
<feature type="transmembrane region" description="Helical" evidence="8">
    <location>
        <begin position="101"/>
        <end position="121"/>
    </location>
</feature>
<proteinExistence type="inferred from homology"/>
<keyword evidence="13" id="KW-1185">Reference proteome</keyword>
<feature type="compositionally biased region" description="Low complexity" evidence="7">
    <location>
        <begin position="191"/>
        <end position="204"/>
    </location>
</feature>
<evidence type="ECO:0000259" key="10">
    <source>
        <dbReference type="Pfam" id="PF13967"/>
    </source>
</evidence>
<evidence type="ECO:0000313" key="13">
    <source>
        <dbReference type="Proteomes" id="UP001491310"/>
    </source>
</evidence>
<dbReference type="Pfam" id="PF02714">
    <property type="entry name" value="RSN1_7TM"/>
    <property type="match status" value="1"/>
</dbReference>
<accession>A0ABR2YR64</accession>
<name>A0ABR2YR64_9CHLO</name>
<feature type="domain" description="CSC1/OSCA1-like N-terminal transmembrane" evidence="10">
    <location>
        <begin position="20"/>
        <end position="122"/>
    </location>
</feature>
<dbReference type="InterPro" id="IPR045122">
    <property type="entry name" value="Csc1-like"/>
</dbReference>
<dbReference type="Pfam" id="PF14703">
    <property type="entry name" value="PHM7_cyt"/>
    <property type="match status" value="1"/>
</dbReference>
<evidence type="ECO:0000256" key="4">
    <source>
        <dbReference type="ARBA" id="ARBA00022692"/>
    </source>
</evidence>